<comment type="caution">
    <text evidence="2">The sequence shown here is derived from an EMBL/GenBank/DDBJ whole genome shotgun (WGS) entry which is preliminary data.</text>
</comment>
<protein>
    <submittedName>
        <fullName evidence="2">Uncharacterized protein</fullName>
    </submittedName>
</protein>
<evidence type="ECO:0000313" key="2">
    <source>
        <dbReference type="EMBL" id="GAI60070.1"/>
    </source>
</evidence>
<keyword evidence="1" id="KW-0812">Transmembrane</keyword>
<proteinExistence type="predicted"/>
<keyword evidence="1" id="KW-0472">Membrane</keyword>
<reference evidence="2" key="1">
    <citation type="journal article" date="2014" name="Front. Microbiol.">
        <title>High frequency of phylogenetically diverse reductive dehalogenase-homologous genes in deep subseafloor sedimentary metagenomes.</title>
        <authorList>
            <person name="Kawai M."/>
            <person name="Futagami T."/>
            <person name="Toyoda A."/>
            <person name="Takaki Y."/>
            <person name="Nishi S."/>
            <person name="Hori S."/>
            <person name="Arai W."/>
            <person name="Tsubouchi T."/>
            <person name="Morono Y."/>
            <person name="Uchiyama I."/>
            <person name="Ito T."/>
            <person name="Fujiyama A."/>
            <person name="Inagaki F."/>
            <person name="Takami H."/>
        </authorList>
    </citation>
    <scope>NUCLEOTIDE SEQUENCE</scope>
    <source>
        <strain evidence="2">Expedition CK06-06</strain>
    </source>
</reference>
<keyword evidence="1" id="KW-1133">Transmembrane helix</keyword>
<organism evidence="2">
    <name type="scientific">marine sediment metagenome</name>
    <dbReference type="NCBI Taxonomy" id="412755"/>
    <lineage>
        <taxon>unclassified sequences</taxon>
        <taxon>metagenomes</taxon>
        <taxon>ecological metagenomes</taxon>
    </lineage>
</organism>
<evidence type="ECO:0000256" key="1">
    <source>
        <dbReference type="SAM" id="Phobius"/>
    </source>
</evidence>
<feature type="transmembrane region" description="Helical" evidence="1">
    <location>
        <begin position="6"/>
        <end position="27"/>
    </location>
</feature>
<dbReference type="AlphaFoldDB" id="X1RA97"/>
<dbReference type="EMBL" id="BARW01001455">
    <property type="protein sequence ID" value="GAI60070.1"/>
    <property type="molecule type" value="Genomic_DNA"/>
</dbReference>
<gene>
    <name evidence="2" type="ORF">S12H4_04637</name>
</gene>
<accession>X1RA97</accession>
<name>X1RA97_9ZZZZ</name>
<sequence>MKVNWGALGITIGLIFLAISMLTIGLISERRISELEKYVLSIKDDIERTVIAQGYAFSRANFEKRAVTIEDIENGYALADSLEE</sequence>